<feature type="region of interest" description="Disordered" evidence="1">
    <location>
        <begin position="31"/>
        <end position="76"/>
    </location>
</feature>
<gene>
    <name evidence="3" type="ORF">PF011_g14686</name>
</gene>
<dbReference type="AlphaFoldDB" id="A0A6A3K5V9"/>
<accession>A0A6A3K5V9</accession>
<feature type="compositionally biased region" description="Basic residues" evidence="1">
    <location>
        <begin position="41"/>
        <end position="58"/>
    </location>
</feature>
<name>A0A6A3K5V9_9STRA</name>
<organism evidence="3 4">
    <name type="scientific">Phytophthora fragariae</name>
    <dbReference type="NCBI Taxonomy" id="53985"/>
    <lineage>
        <taxon>Eukaryota</taxon>
        <taxon>Sar</taxon>
        <taxon>Stramenopiles</taxon>
        <taxon>Oomycota</taxon>
        <taxon>Peronosporomycetes</taxon>
        <taxon>Peronosporales</taxon>
        <taxon>Peronosporaceae</taxon>
        <taxon>Phytophthora</taxon>
    </lineage>
</organism>
<protein>
    <recommendedName>
        <fullName evidence="5">Secreted protein</fullName>
    </recommendedName>
</protein>
<sequence>MHVAALDAHCSLVTLLRCSLITCLPRLGCCGGGSRLAGNGRRTKDRRRSRRPPPRRARCATSSRRPLSFDARSTPP</sequence>
<feature type="chain" id="PRO_5025441588" description="Secreted protein" evidence="2">
    <location>
        <begin position="24"/>
        <end position="76"/>
    </location>
</feature>
<feature type="signal peptide" evidence="2">
    <location>
        <begin position="1"/>
        <end position="23"/>
    </location>
</feature>
<evidence type="ECO:0000313" key="3">
    <source>
        <dbReference type="EMBL" id="KAE8999293.1"/>
    </source>
</evidence>
<evidence type="ECO:0000313" key="4">
    <source>
        <dbReference type="Proteomes" id="UP000460718"/>
    </source>
</evidence>
<keyword evidence="2" id="KW-0732">Signal</keyword>
<evidence type="ECO:0000256" key="2">
    <source>
        <dbReference type="SAM" id="SignalP"/>
    </source>
</evidence>
<comment type="caution">
    <text evidence="3">The sequence shown here is derived from an EMBL/GenBank/DDBJ whole genome shotgun (WGS) entry which is preliminary data.</text>
</comment>
<dbReference type="EMBL" id="QXFW01000960">
    <property type="protein sequence ID" value="KAE8999293.1"/>
    <property type="molecule type" value="Genomic_DNA"/>
</dbReference>
<proteinExistence type="predicted"/>
<evidence type="ECO:0008006" key="5">
    <source>
        <dbReference type="Google" id="ProtNLM"/>
    </source>
</evidence>
<evidence type="ECO:0000256" key="1">
    <source>
        <dbReference type="SAM" id="MobiDB-lite"/>
    </source>
</evidence>
<reference evidence="3 4" key="1">
    <citation type="submission" date="2018-09" db="EMBL/GenBank/DDBJ databases">
        <title>Genomic investigation of the strawberry pathogen Phytophthora fragariae indicates pathogenicity is determined by transcriptional variation in three key races.</title>
        <authorList>
            <person name="Adams T.M."/>
            <person name="Armitage A.D."/>
            <person name="Sobczyk M.K."/>
            <person name="Bates H.J."/>
            <person name="Dunwell J.M."/>
            <person name="Nellist C.F."/>
            <person name="Harrison R.J."/>
        </authorList>
    </citation>
    <scope>NUCLEOTIDE SEQUENCE [LARGE SCALE GENOMIC DNA]</scope>
    <source>
        <strain evidence="3 4">SCRP245</strain>
    </source>
</reference>
<dbReference type="Proteomes" id="UP000460718">
    <property type="component" value="Unassembled WGS sequence"/>
</dbReference>